<evidence type="ECO:0000313" key="2">
    <source>
        <dbReference type="Proteomes" id="UP000031668"/>
    </source>
</evidence>
<gene>
    <name evidence="1" type="ORF">RF11_13420</name>
</gene>
<organism evidence="1 2">
    <name type="scientific">Thelohanellus kitauei</name>
    <name type="common">Myxosporean</name>
    <dbReference type="NCBI Taxonomy" id="669202"/>
    <lineage>
        <taxon>Eukaryota</taxon>
        <taxon>Metazoa</taxon>
        <taxon>Cnidaria</taxon>
        <taxon>Myxozoa</taxon>
        <taxon>Myxosporea</taxon>
        <taxon>Bivalvulida</taxon>
        <taxon>Platysporina</taxon>
        <taxon>Myxobolidae</taxon>
        <taxon>Thelohanellus</taxon>
    </lineage>
</organism>
<evidence type="ECO:0000313" key="1">
    <source>
        <dbReference type="EMBL" id="KII72980.1"/>
    </source>
</evidence>
<dbReference type="Proteomes" id="UP000031668">
    <property type="component" value="Unassembled WGS sequence"/>
</dbReference>
<keyword evidence="2" id="KW-1185">Reference proteome</keyword>
<dbReference type="EMBL" id="JWZT01001054">
    <property type="protein sequence ID" value="KII72980.1"/>
    <property type="molecule type" value="Genomic_DNA"/>
</dbReference>
<reference evidence="1 2" key="1">
    <citation type="journal article" date="2014" name="Genome Biol. Evol.">
        <title>The genome of the myxosporean Thelohanellus kitauei shows adaptations to nutrient acquisition within its fish host.</title>
        <authorList>
            <person name="Yang Y."/>
            <person name="Xiong J."/>
            <person name="Zhou Z."/>
            <person name="Huo F."/>
            <person name="Miao W."/>
            <person name="Ran C."/>
            <person name="Liu Y."/>
            <person name="Zhang J."/>
            <person name="Feng J."/>
            <person name="Wang M."/>
            <person name="Wang M."/>
            <person name="Wang L."/>
            <person name="Yao B."/>
        </authorList>
    </citation>
    <scope>NUCLEOTIDE SEQUENCE [LARGE SCALE GENOMIC DNA]</scope>
    <source>
        <strain evidence="1">Wuqing</strain>
    </source>
</reference>
<sequence>MVAIGFGIVPTLDHKYDKYMQVERALVHIYYAGKSKTKGGWIGTTKHIIFFTLLLNNHFVFSGIGLFDFAPLIVHLKPSPNRCMAYIKLEFLNYPLNCCCQVID</sequence>
<proteinExistence type="predicted"/>
<comment type="caution">
    <text evidence="1">The sequence shown here is derived from an EMBL/GenBank/DDBJ whole genome shotgun (WGS) entry which is preliminary data.</text>
</comment>
<protein>
    <submittedName>
        <fullName evidence="1">Uncharacterized protein</fullName>
    </submittedName>
</protein>
<name>A0A0C2N9F3_THEKT</name>
<accession>A0A0C2N9F3</accession>
<dbReference type="AlphaFoldDB" id="A0A0C2N9F3"/>